<accession>A0A0M4FZR4</accession>
<protein>
    <submittedName>
        <fullName evidence="2">Amidase</fullName>
        <ecNumber evidence="2">3.5.1.4</ecNumber>
    </submittedName>
</protein>
<dbReference type="Gene3D" id="3.90.1300.10">
    <property type="entry name" value="Amidase signature (AS) domain"/>
    <property type="match status" value="1"/>
</dbReference>
<organism evidence="2 3">
    <name type="scientific">Bacillus gobiensis</name>
    <dbReference type="NCBI Taxonomy" id="1441095"/>
    <lineage>
        <taxon>Bacteria</taxon>
        <taxon>Bacillati</taxon>
        <taxon>Bacillota</taxon>
        <taxon>Bacilli</taxon>
        <taxon>Bacillales</taxon>
        <taxon>Bacillaceae</taxon>
        <taxon>Bacillus</taxon>
    </lineage>
</organism>
<dbReference type="Pfam" id="PF01425">
    <property type="entry name" value="Amidase"/>
    <property type="match status" value="1"/>
</dbReference>
<dbReference type="STRING" id="1441095.AM592_17515"/>
<keyword evidence="2" id="KW-0378">Hydrolase</keyword>
<dbReference type="NCBIfam" id="NF005300">
    <property type="entry name" value="PRK06828.1"/>
    <property type="match status" value="1"/>
</dbReference>
<dbReference type="RefSeq" id="WP_053604999.1">
    <property type="nucleotide sequence ID" value="NZ_CP012600.1"/>
</dbReference>
<dbReference type="PANTHER" id="PTHR42678">
    <property type="entry name" value="AMIDASE"/>
    <property type="match status" value="1"/>
</dbReference>
<dbReference type="InterPro" id="IPR023631">
    <property type="entry name" value="Amidase_dom"/>
</dbReference>
<dbReference type="EMBL" id="CP012600">
    <property type="protein sequence ID" value="ALC83163.1"/>
    <property type="molecule type" value="Genomic_DNA"/>
</dbReference>
<name>A0A0M4FZR4_9BACI</name>
<dbReference type="PATRIC" id="fig|1441095.3.peg.3888"/>
<proteinExistence type="predicted"/>
<feature type="domain" description="Amidase" evidence="1">
    <location>
        <begin position="30"/>
        <end position="462"/>
    </location>
</feature>
<dbReference type="PANTHER" id="PTHR42678:SF34">
    <property type="entry name" value="OS04G0183300 PROTEIN"/>
    <property type="match status" value="1"/>
</dbReference>
<sequence>MKSSFQIEEATIDMMQQAMENGELSSEALTILYMERIAAYDKNGIHLNAVMELNPDALHIARSLDAERAAYGARSPLHGIPILIKDNIDTNDSMHTSAGSLALADHYARTDSFVVKKLREAGAVILGKTNMTEWANFMAYNMTNGYSSRGGQVLNPYGPRTFDVGGSSAGTGAAIAANLAAAGVGTETSGSILNPSCKNSLVGIKPTVGLISRSGIIPIANSQDTAGPMARTVWDAALLLGALTGEDIEDPATTVGKDRMLADYTSCLQNDGLHGARIGIEKKHFFRLNEEELSIFEHALDELERQGADLIHIDTISELEWDSSVLFHEFKAGVNAYLSKAAPHLPVHSLRDVIVWNEENRVSALQFGQKILLESQEKCGTLTDTEYILDRLNDLKRAKEKGIDVVMDEHKLDAILFADDYGSEIAAKAGYPSITVPAGYTFLGKPFGITFTAKAFEEPALLKIAYGYEQATKHRNAPELRDL</sequence>
<dbReference type="Proteomes" id="UP000067625">
    <property type="component" value="Chromosome"/>
</dbReference>
<keyword evidence="3" id="KW-1185">Reference proteome</keyword>
<dbReference type="InterPro" id="IPR036928">
    <property type="entry name" value="AS_sf"/>
</dbReference>
<dbReference type="EC" id="3.5.1.4" evidence="2"/>
<reference evidence="3" key="1">
    <citation type="submission" date="2015-08" db="EMBL/GenBank/DDBJ databases">
        <title>Genome sequencing project for genomic taxonomy and phylogenomics of Bacillus-like bacteria.</title>
        <authorList>
            <person name="Liu B."/>
            <person name="Wang J."/>
            <person name="Zhu Y."/>
            <person name="Liu G."/>
            <person name="Chen Q."/>
            <person name="Chen Z."/>
            <person name="Lan J."/>
            <person name="Che J."/>
            <person name="Ge C."/>
            <person name="Shi H."/>
            <person name="Pan Z."/>
            <person name="Liu X."/>
        </authorList>
    </citation>
    <scope>NUCLEOTIDE SEQUENCE [LARGE SCALE GENOMIC DNA]</scope>
    <source>
        <strain evidence="3">FJAT-4402</strain>
    </source>
</reference>
<gene>
    <name evidence="2" type="ORF">AM592_17515</name>
</gene>
<evidence type="ECO:0000259" key="1">
    <source>
        <dbReference type="Pfam" id="PF01425"/>
    </source>
</evidence>
<dbReference type="AlphaFoldDB" id="A0A0M4FZR4"/>
<dbReference type="OrthoDB" id="9811471at2"/>
<dbReference type="GO" id="GO:0004040">
    <property type="term" value="F:amidase activity"/>
    <property type="evidence" value="ECO:0007669"/>
    <property type="project" value="UniProtKB-EC"/>
</dbReference>
<evidence type="ECO:0000313" key="3">
    <source>
        <dbReference type="Proteomes" id="UP000067625"/>
    </source>
</evidence>
<reference evidence="2 3" key="2">
    <citation type="journal article" date="2016" name="Int. J. Syst. Evol. Microbiol.">
        <title>Bacillus gobiensis sp. nov., isolated from a soil sample.</title>
        <authorList>
            <person name="Liu B."/>
            <person name="Liu G.H."/>
            <person name="Cetin S."/>
            <person name="Schumann P."/>
            <person name="Pan Z.Z."/>
            <person name="Chen Q.Q."/>
        </authorList>
    </citation>
    <scope>NUCLEOTIDE SEQUENCE [LARGE SCALE GENOMIC DNA]</scope>
    <source>
        <strain evidence="2 3">FJAT-4402</strain>
    </source>
</reference>
<dbReference type="SUPFAM" id="SSF75304">
    <property type="entry name" value="Amidase signature (AS) enzymes"/>
    <property type="match status" value="1"/>
</dbReference>
<evidence type="ECO:0000313" key="2">
    <source>
        <dbReference type="EMBL" id="ALC83163.1"/>
    </source>
</evidence>